<keyword evidence="3" id="KW-1185">Reference proteome</keyword>
<dbReference type="Proteomes" id="UP000198990">
    <property type="component" value="Unassembled WGS sequence"/>
</dbReference>
<dbReference type="InterPro" id="IPR012338">
    <property type="entry name" value="Beta-lactam/transpept-like"/>
</dbReference>
<evidence type="ECO:0000313" key="2">
    <source>
        <dbReference type="EMBL" id="SEL79050.1"/>
    </source>
</evidence>
<reference evidence="3" key="1">
    <citation type="submission" date="2016-10" db="EMBL/GenBank/DDBJ databases">
        <authorList>
            <person name="Varghese N."/>
            <person name="Submissions S."/>
        </authorList>
    </citation>
    <scope>NUCLEOTIDE SEQUENCE [LARGE SCALE GENOMIC DNA]</scope>
    <source>
        <strain evidence="3">DSM 16471</strain>
    </source>
</reference>
<name>A0A1H7T2A8_9FLAO</name>
<dbReference type="STRING" id="228957.SAMN04488008_105206"/>
<proteinExistence type="predicted"/>
<dbReference type="InterPro" id="IPR050491">
    <property type="entry name" value="AmpC-like"/>
</dbReference>
<feature type="domain" description="Beta-lactamase-related" evidence="1">
    <location>
        <begin position="67"/>
        <end position="395"/>
    </location>
</feature>
<accession>A0A1H7T2A8</accession>
<evidence type="ECO:0000313" key="3">
    <source>
        <dbReference type="Proteomes" id="UP000198990"/>
    </source>
</evidence>
<evidence type="ECO:0000259" key="1">
    <source>
        <dbReference type="Pfam" id="PF00144"/>
    </source>
</evidence>
<gene>
    <name evidence="2" type="ORF">SAMN04488008_105206</name>
</gene>
<dbReference type="EMBL" id="FNZN01000005">
    <property type="protein sequence ID" value="SEL79050.1"/>
    <property type="molecule type" value="Genomic_DNA"/>
</dbReference>
<dbReference type="RefSeq" id="WP_245737218.1">
    <property type="nucleotide sequence ID" value="NZ_FNZN01000005.1"/>
</dbReference>
<dbReference type="SUPFAM" id="SSF56601">
    <property type="entry name" value="beta-lactamase/transpeptidase-like"/>
    <property type="match status" value="1"/>
</dbReference>
<dbReference type="AlphaFoldDB" id="A0A1H7T2A8"/>
<dbReference type="InterPro" id="IPR001466">
    <property type="entry name" value="Beta-lactam-related"/>
</dbReference>
<dbReference type="PANTHER" id="PTHR46825:SF15">
    <property type="entry name" value="BETA-LACTAMASE-RELATED DOMAIN-CONTAINING PROTEIN"/>
    <property type="match status" value="1"/>
</dbReference>
<dbReference type="PANTHER" id="PTHR46825">
    <property type="entry name" value="D-ALANYL-D-ALANINE-CARBOXYPEPTIDASE/ENDOPEPTIDASE AMPH"/>
    <property type="match status" value="1"/>
</dbReference>
<dbReference type="Pfam" id="PF00144">
    <property type="entry name" value="Beta-lactamase"/>
    <property type="match status" value="1"/>
</dbReference>
<protein>
    <submittedName>
        <fullName evidence="2">Beta-lactamase class C</fullName>
    </submittedName>
</protein>
<organism evidence="2 3">
    <name type="scientific">Maribacter orientalis</name>
    <dbReference type="NCBI Taxonomy" id="228957"/>
    <lineage>
        <taxon>Bacteria</taxon>
        <taxon>Pseudomonadati</taxon>
        <taxon>Bacteroidota</taxon>
        <taxon>Flavobacteriia</taxon>
        <taxon>Flavobacteriales</taxon>
        <taxon>Flavobacteriaceae</taxon>
        <taxon>Maribacter</taxon>
    </lineage>
</organism>
<dbReference type="Gene3D" id="3.40.710.10">
    <property type="entry name" value="DD-peptidase/beta-lactamase superfamily"/>
    <property type="match status" value="1"/>
</dbReference>
<sequence length="422" mass="46679">MQRTKLFLGTIVLVLLLFVLTASSFKPEHSKAIISNSNPVKTLAEKREIKIYTIRQQALKAALTIYFDKAIKSGDIVGAGVSIVSGDSVILSNGFGKRSVKGVEKVDGETLFRLGSISKGFTGVLAANLESEGIIHWNDKVVEFIPNFKFGNKINTDRVEIAHLLSHTSGTPYHSFTNLVEAGLSMSKIAGRFDEVQPIAEPGLQYSYQNAMFSLSQEIMLKATGKDIQTLLADKFFKPLNMKSVSMDHQTLINSDNVALPHTKSRGHWSALSLTDKYYNAIAAGGINASSLDMAKWMRFLLGHNPEVMAKEAVEQVFKPYIALNGHSKYYQRWLGHVTSSYGFGWRIHTLKENEKSAEETIWHHGGSVNNFRNEIALYPDSDLGICVLLNGNSKLARTVIPDIHAIVKSIYEQDISTQGSL</sequence>